<name>A0A9D1WBQ0_9GAMM</name>
<dbReference type="InterPro" id="IPR050179">
    <property type="entry name" value="Trans_hexapeptide_repeat"/>
</dbReference>
<gene>
    <name evidence="5" type="ORF">H9850_00145</name>
</gene>
<dbReference type="Gene3D" id="2.160.10.10">
    <property type="entry name" value="Hexapeptide repeat proteins"/>
    <property type="match status" value="1"/>
</dbReference>
<evidence type="ECO:0000313" key="5">
    <source>
        <dbReference type="EMBL" id="HIX55872.1"/>
    </source>
</evidence>
<comment type="similarity">
    <text evidence="1">Belongs to the transferase hexapeptide repeat family.</text>
</comment>
<dbReference type="PANTHER" id="PTHR43300">
    <property type="entry name" value="ACETYLTRANSFERASE"/>
    <property type="match status" value="1"/>
</dbReference>
<dbReference type="Proteomes" id="UP000886829">
    <property type="component" value="Unassembled WGS sequence"/>
</dbReference>
<keyword evidence="2" id="KW-0808">Transferase</keyword>
<reference evidence="5" key="1">
    <citation type="journal article" date="2021" name="PeerJ">
        <title>Extensive microbial diversity within the chicken gut microbiome revealed by metagenomics and culture.</title>
        <authorList>
            <person name="Gilroy R."/>
            <person name="Ravi A."/>
            <person name="Getino M."/>
            <person name="Pursley I."/>
            <person name="Horton D.L."/>
            <person name="Alikhan N.F."/>
            <person name="Baker D."/>
            <person name="Gharbi K."/>
            <person name="Hall N."/>
            <person name="Watson M."/>
            <person name="Adriaenssens E.M."/>
            <person name="Foster-Nyarko E."/>
            <person name="Jarju S."/>
            <person name="Secka A."/>
            <person name="Antonio M."/>
            <person name="Oren A."/>
            <person name="Chaudhuri R.R."/>
            <person name="La Ragione R."/>
            <person name="Hildebrand F."/>
            <person name="Pallen M.J."/>
        </authorList>
    </citation>
    <scope>NUCLEOTIDE SEQUENCE</scope>
    <source>
        <strain evidence="5">USASDec5-558</strain>
    </source>
</reference>
<keyword evidence="3" id="KW-0677">Repeat</keyword>
<dbReference type="Pfam" id="PF00132">
    <property type="entry name" value="Hexapep"/>
    <property type="match status" value="1"/>
</dbReference>
<comment type="caution">
    <text evidence="5">The sequence shown here is derived from an EMBL/GenBank/DDBJ whole genome shotgun (WGS) entry which is preliminary data.</text>
</comment>
<dbReference type="InterPro" id="IPR011004">
    <property type="entry name" value="Trimer_LpxA-like_sf"/>
</dbReference>
<dbReference type="InterPro" id="IPR018357">
    <property type="entry name" value="Hexapep_transf_CS"/>
</dbReference>
<organism evidence="5 6">
    <name type="scientific">Candidatus Anaerobiospirillum pullistercoris</name>
    <dbReference type="NCBI Taxonomy" id="2838452"/>
    <lineage>
        <taxon>Bacteria</taxon>
        <taxon>Pseudomonadati</taxon>
        <taxon>Pseudomonadota</taxon>
        <taxon>Gammaproteobacteria</taxon>
        <taxon>Aeromonadales</taxon>
        <taxon>Succinivibrionaceae</taxon>
        <taxon>Anaerobiospirillum</taxon>
    </lineage>
</organism>
<dbReference type="InterPro" id="IPR001451">
    <property type="entry name" value="Hexapep"/>
</dbReference>
<sequence>MTISVPTYPQAQLDAQICTQLSAYGLNVTPSTAFYRHLLFNGPVALGPNSYISRVKADAYSFIAENACIANLTMGRYCTICNTAESGIGRHDIKNLSTSPAFLFTPNFILSHTPIKRMNQVQRHKQEDYNEVTLGHDVYIGPHACIVNDVTIGTGAVIEAGSIITHDVPPYAIVSGVGGGKDSHGIIKGYRFSDEVISDLLELKWWEYDLPKLMASTQTETNSTTPPMPFEHPQDFIAFMRDSDTSTWPRLDDKWLYLVIKNSKEVQLLPSPPDLKMTPNYPLQLGADPKWG</sequence>
<dbReference type="PANTHER" id="PTHR43300:SF11">
    <property type="entry name" value="ACETYLTRANSFERASE RV3034C-RELATED"/>
    <property type="match status" value="1"/>
</dbReference>
<evidence type="ECO:0000256" key="2">
    <source>
        <dbReference type="ARBA" id="ARBA00022679"/>
    </source>
</evidence>
<proteinExistence type="inferred from homology"/>
<evidence type="ECO:0000256" key="3">
    <source>
        <dbReference type="ARBA" id="ARBA00022737"/>
    </source>
</evidence>
<keyword evidence="4" id="KW-0012">Acyltransferase</keyword>
<reference evidence="5" key="2">
    <citation type="submission" date="2021-04" db="EMBL/GenBank/DDBJ databases">
        <authorList>
            <person name="Gilroy R."/>
        </authorList>
    </citation>
    <scope>NUCLEOTIDE SEQUENCE</scope>
    <source>
        <strain evidence="5">USASDec5-558</strain>
    </source>
</reference>
<evidence type="ECO:0000256" key="4">
    <source>
        <dbReference type="ARBA" id="ARBA00023315"/>
    </source>
</evidence>
<evidence type="ECO:0000313" key="6">
    <source>
        <dbReference type="Proteomes" id="UP000886829"/>
    </source>
</evidence>
<dbReference type="SUPFAM" id="SSF51161">
    <property type="entry name" value="Trimeric LpxA-like enzymes"/>
    <property type="match status" value="1"/>
</dbReference>
<dbReference type="GO" id="GO:0016746">
    <property type="term" value="F:acyltransferase activity"/>
    <property type="evidence" value="ECO:0007669"/>
    <property type="project" value="UniProtKB-KW"/>
</dbReference>
<evidence type="ECO:0000256" key="1">
    <source>
        <dbReference type="ARBA" id="ARBA00007274"/>
    </source>
</evidence>
<dbReference type="EMBL" id="DXEV01000004">
    <property type="protein sequence ID" value="HIX55872.1"/>
    <property type="molecule type" value="Genomic_DNA"/>
</dbReference>
<protein>
    <submittedName>
        <fullName evidence="5">Uncharacterized protein</fullName>
    </submittedName>
</protein>
<dbReference type="AlphaFoldDB" id="A0A9D1WBQ0"/>
<dbReference type="PROSITE" id="PS00101">
    <property type="entry name" value="HEXAPEP_TRANSFERASES"/>
    <property type="match status" value="1"/>
</dbReference>
<accession>A0A9D1WBQ0</accession>